<keyword evidence="13" id="KW-0326">Glycosidase</keyword>
<reference evidence="17" key="1">
    <citation type="journal article" date="2014" name="Proc. Natl. Acad. Sci. U.S.A.">
        <title>Extensive sampling of basidiomycete genomes demonstrates inadequacy of the white-rot/brown-rot paradigm for wood decay fungi.</title>
        <authorList>
            <person name="Riley R."/>
            <person name="Salamov A.A."/>
            <person name="Brown D.W."/>
            <person name="Nagy L.G."/>
            <person name="Floudas D."/>
            <person name="Held B.W."/>
            <person name="Levasseur A."/>
            <person name="Lombard V."/>
            <person name="Morin E."/>
            <person name="Otillar R."/>
            <person name="Lindquist E.A."/>
            <person name="Sun H."/>
            <person name="LaButti K.M."/>
            <person name="Schmutz J."/>
            <person name="Jabbour D."/>
            <person name="Luo H."/>
            <person name="Baker S.E."/>
            <person name="Pisabarro A.G."/>
            <person name="Walton J.D."/>
            <person name="Blanchette R.A."/>
            <person name="Henrissat B."/>
            <person name="Martin F."/>
            <person name="Cullen D."/>
            <person name="Hibbett D.S."/>
            <person name="Grigoriev I.V."/>
        </authorList>
    </citation>
    <scope>NUCLEOTIDE SEQUENCE [LARGE SCALE GENOMIC DNA]</scope>
    <source>
        <strain evidence="17">CBS 339.88</strain>
    </source>
</reference>
<comment type="catalytic activity">
    <reaction evidence="9">
        <text>N(4)-(alpha-D-Man-(1-&gt;2)-alpha-D-Man-(1-&gt;2)-alpha-D-Man-(1-&gt;3)-[alpha-D-Man-(1-&gt;2)-alpha-D-Man-(1-&gt;3)-[alpha-D-Man-(1-&gt;2)-alpha-D-Man-(1-&gt;6)]-alpha-D-Man-(1-&gt;6)]-beta-D-Man-(1-&gt;4)-beta-D-GlcNAc-(1-&gt;4)-beta-D-GlcNAc)-L-asparaginyl-[protein] (N-glucan mannose isomer 9A1,2,3B1,2,3) + 4 H2O = N(4)-(alpha-D-Man-(1-&gt;3)-[alpha-D-Man-(1-&gt;3)-[alpha-D-Man-(1-&gt;6)]-alpha-D-Man-(1-&gt;6)]-beta-D-Man-(1-&gt;4)-beta-D-GlcNAc-(1-&gt;4)-beta-D-GlcNAc)-L-asparaginyl-[protein] (N-glucan mannose isomer 5A1,2) + 4 beta-D-mannose</text>
        <dbReference type="Rhea" id="RHEA:56008"/>
        <dbReference type="Rhea" id="RHEA-COMP:14356"/>
        <dbReference type="Rhea" id="RHEA-COMP:14367"/>
        <dbReference type="ChEBI" id="CHEBI:15377"/>
        <dbReference type="ChEBI" id="CHEBI:28563"/>
        <dbReference type="ChEBI" id="CHEBI:59087"/>
        <dbReference type="ChEBI" id="CHEBI:139493"/>
        <dbReference type="EC" id="3.2.1.113"/>
    </reaction>
</comment>
<dbReference type="EC" id="3.2.1.-" evidence="13"/>
<dbReference type="InterPro" id="IPR012341">
    <property type="entry name" value="6hp_glycosidase-like_sf"/>
</dbReference>
<comment type="pathway">
    <text evidence="2">Protein modification; protein glycosylation.</text>
</comment>
<dbReference type="GO" id="GO:0016020">
    <property type="term" value="C:membrane"/>
    <property type="evidence" value="ECO:0007669"/>
    <property type="project" value="InterPro"/>
</dbReference>
<dbReference type="OrthoDB" id="8118055at2759"/>
<evidence type="ECO:0000256" key="1">
    <source>
        <dbReference type="ARBA" id="ARBA00001913"/>
    </source>
</evidence>
<keyword evidence="6 11" id="KW-0106">Calcium</keyword>
<evidence type="ECO:0000256" key="13">
    <source>
        <dbReference type="RuleBase" id="RU361193"/>
    </source>
</evidence>
<evidence type="ECO:0000256" key="11">
    <source>
        <dbReference type="PIRSR" id="PIRSR601382-2"/>
    </source>
</evidence>
<evidence type="ECO:0000256" key="10">
    <source>
        <dbReference type="PIRSR" id="PIRSR601382-1"/>
    </source>
</evidence>
<evidence type="ECO:0000256" key="6">
    <source>
        <dbReference type="ARBA" id="ARBA00022837"/>
    </source>
</evidence>
<evidence type="ECO:0000256" key="12">
    <source>
        <dbReference type="PIRSR" id="PIRSR601382-3"/>
    </source>
</evidence>
<evidence type="ECO:0000313" key="16">
    <source>
        <dbReference type="EMBL" id="KDR66394.1"/>
    </source>
</evidence>
<dbReference type="InterPro" id="IPR050749">
    <property type="entry name" value="Glycosyl_Hydrolase_47"/>
</dbReference>
<dbReference type="SUPFAM" id="SSF48225">
    <property type="entry name" value="Seven-hairpin glycosidases"/>
    <property type="match status" value="1"/>
</dbReference>
<dbReference type="PRINTS" id="PR00747">
    <property type="entry name" value="GLYHDRLASE47"/>
</dbReference>
<dbReference type="GO" id="GO:0036503">
    <property type="term" value="P:ERAD pathway"/>
    <property type="evidence" value="ECO:0007669"/>
    <property type="project" value="UniProtKB-ARBA"/>
</dbReference>
<dbReference type="HOGENOM" id="CLU_003818_0_2_1"/>
<comment type="similarity">
    <text evidence="3 13">Belongs to the glycosyl hydrolase 47 family.</text>
</comment>
<name>A0A067SF84_GALM3</name>
<dbReference type="GO" id="GO:0005975">
    <property type="term" value="P:carbohydrate metabolic process"/>
    <property type="evidence" value="ECO:0007669"/>
    <property type="project" value="InterPro"/>
</dbReference>
<dbReference type="PANTHER" id="PTHR11742">
    <property type="entry name" value="MANNOSYL-OLIGOSACCHARIDE ALPHA-1,2-MANNOSIDASE-RELATED"/>
    <property type="match status" value="1"/>
</dbReference>
<evidence type="ECO:0000256" key="14">
    <source>
        <dbReference type="SAM" id="MobiDB-lite"/>
    </source>
</evidence>
<dbReference type="Pfam" id="PF01532">
    <property type="entry name" value="Glyco_hydro_47"/>
    <property type="match status" value="1"/>
</dbReference>
<evidence type="ECO:0000256" key="15">
    <source>
        <dbReference type="SAM" id="Phobius"/>
    </source>
</evidence>
<dbReference type="STRING" id="685588.A0A067SF84"/>
<dbReference type="GO" id="GO:0005509">
    <property type="term" value="F:calcium ion binding"/>
    <property type="evidence" value="ECO:0007669"/>
    <property type="project" value="InterPro"/>
</dbReference>
<dbReference type="GO" id="GO:0005783">
    <property type="term" value="C:endoplasmic reticulum"/>
    <property type="evidence" value="ECO:0007669"/>
    <property type="project" value="TreeGrafter"/>
</dbReference>
<evidence type="ECO:0000256" key="2">
    <source>
        <dbReference type="ARBA" id="ARBA00004922"/>
    </source>
</evidence>
<evidence type="ECO:0000256" key="7">
    <source>
        <dbReference type="ARBA" id="ARBA00023157"/>
    </source>
</evidence>
<feature type="disulfide bond" evidence="12">
    <location>
        <begin position="356"/>
        <end position="390"/>
    </location>
</feature>
<protein>
    <recommendedName>
        <fullName evidence="13">alpha-1,2-Mannosidase</fullName>
        <ecNumber evidence="13">3.2.1.-</ecNumber>
    </recommendedName>
</protein>
<proteinExistence type="inferred from homology"/>
<dbReference type="GO" id="GO:0004571">
    <property type="term" value="F:mannosyl-oligosaccharide 1,2-alpha-mannosidase activity"/>
    <property type="evidence" value="ECO:0007669"/>
    <property type="project" value="UniProtKB-EC"/>
</dbReference>
<dbReference type="InterPro" id="IPR001382">
    <property type="entry name" value="Glyco_hydro_47"/>
</dbReference>
<feature type="active site" evidence="10">
    <location>
        <position position="435"/>
    </location>
</feature>
<organism evidence="16 17">
    <name type="scientific">Galerina marginata (strain CBS 339.88)</name>
    <dbReference type="NCBI Taxonomy" id="685588"/>
    <lineage>
        <taxon>Eukaryota</taxon>
        <taxon>Fungi</taxon>
        <taxon>Dikarya</taxon>
        <taxon>Basidiomycota</taxon>
        <taxon>Agaricomycotina</taxon>
        <taxon>Agaricomycetes</taxon>
        <taxon>Agaricomycetidae</taxon>
        <taxon>Agaricales</taxon>
        <taxon>Agaricineae</taxon>
        <taxon>Strophariaceae</taxon>
        <taxon>Galerina</taxon>
    </lineage>
</organism>
<accession>A0A067SF84</accession>
<dbReference type="InterPro" id="IPR036026">
    <property type="entry name" value="Seven-hairpin_glycosidases"/>
</dbReference>
<keyword evidence="17" id="KW-1185">Reference proteome</keyword>
<keyword evidence="5 13" id="KW-0378">Hydrolase</keyword>
<dbReference type="EMBL" id="KL142424">
    <property type="protein sequence ID" value="KDR66394.1"/>
    <property type="molecule type" value="Genomic_DNA"/>
</dbReference>
<keyword evidence="4 11" id="KW-0479">Metal-binding</keyword>
<feature type="region of interest" description="Disordered" evidence="14">
    <location>
        <begin position="55"/>
        <end position="85"/>
    </location>
</feature>
<feature type="binding site" evidence="11">
    <location>
        <position position="520"/>
    </location>
    <ligand>
        <name>Ca(2+)</name>
        <dbReference type="ChEBI" id="CHEBI:29108"/>
    </ligand>
</feature>
<feature type="active site" evidence="10">
    <location>
        <position position="294"/>
    </location>
</feature>
<evidence type="ECO:0000313" key="17">
    <source>
        <dbReference type="Proteomes" id="UP000027222"/>
    </source>
</evidence>
<evidence type="ECO:0000256" key="8">
    <source>
        <dbReference type="ARBA" id="ARBA00047669"/>
    </source>
</evidence>
<dbReference type="Gene3D" id="1.50.10.10">
    <property type="match status" value="1"/>
</dbReference>
<keyword evidence="15" id="KW-0812">Transmembrane</keyword>
<keyword evidence="15" id="KW-0472">Membrane</keyword>
<evidence type="ECO:0000256" key="9">
    <source>
        <dbReference type="ARBA" id="ARBA00048605"/>
    </source>
</evidence>
<keyword evidence="15" id="KW-1133">Transmembrane helix</keyword>
<dbReference type="Proteomes" id="UP000027222">
    <property type="component" value="Unassembled WGS sequence"/>
</dbReference>
<gene>
    <name evidence="16" type="ORF">GALMADRAFT_80958</name>
</gene>
<comment type="cofactor">
    <cofactor evidence="1 11">
        <name>Ca(2+)</name>
        <dbReference type="ChEBI" id="CHEBI:29108"/>
    </cofactor>
</comment>
<feature type="active site" description="Proton donor" evidence="10">
    <location>
        <position position="404"/>
    </location>
</feature>
<feature type="active site" description="Proton donor" evidence="10">
    <location>
        <position position="164"/>
    </location>
</feature>
<dbReference type="AlphaFoldDB" id="A0A067SF84"/>
<evidence type="ECO:0000256" key="4">
    <source>
        <dbReference type="ARBA" id="ARBA00022723"/>
    </source>
</evidence>
<dbReference type="PANTHER" id="PTHR11742:SF55">
    <property type="entry name" value="ENDOPLASMIC RETICULUM MANNOSYL-OLIGOSACCHARIDE 1,2-ALPHA-MANNOSIDASE"/>
    <property type="match status" value="1"/>
</dbReference>
<comment type="catalytic activity">
    <reaction evidence="8">
        <text>N(4)-(alpha-D-Man-(1-&gt;2)-alpha-D-Man-(1-&gt;2)-alpha-D-Man-(1-&gt;3)-[alpha-D-Man-(1-&gt;3)-[alpha-D-Man-(1-&gt;2)-alpha-D-Man-(1-&gt;6)]-alpha-D-Man-(1-&gt;6)]-beta-D-Man-(1-&gt;4)-beta-D-GlcNAc-(1-&gt;4)-beta-D-GlcNAc)-L-asparaginyl-[protein] (N-glucan mannose isomer 8A1,2,3B1,3) + 3 H2O = N(4)-(alpha-D-Man-(1-&gt;3)-[alpha-D-Man-(1-&gt;3)-[alpha-D-Man-(1-&gt;6)]-alpha-D-Man-(1-&gt;6)]-beta-D-Man-(1-&gt;4)-beta-D-GlcNAc-(1-&gt;4)-beta-D-GlcNAc)-L-asparaginyl-[protein] (N-glucan mannose isomer 5A1,2) + 3 beta-D-mannose</text>
        <dbReference type="Rhea" id="RHEA:56028"/>
        <dbReference type="Rhea" id="RHEA-COMP:14358"/>
        <dbReference type="Rhea" id="RHEA-COMP:14367"/>
        <dbReference type="ChEBI" id="CHEBI:15377"/>
        <dbReference type="ChEBI" id="CHEBI:28563"/>
        <dbReference type="ChEBI" id="CHEBI:59087"/>
        <dbReference type="ChEBI" id="CHEBI:60628"/>
        <dbReference type="EC" id="3.2.1.113"/>
    </reaction>
</comment>
<evidence type="ECO:0000256" key="5">
    <source>
        <dbReference type="ARBA" id="ARBA00022801"/>
    </source>
</evidence>
<sequence>MLPTHRHPQPTSTLTCVTHRFNVFRTAVFRWVILASIILGFLWLSGPPVGRILWPSPSGPSSPDTTAHHVRPIQPPPSPKPEEQKLWEPRKDEVREAFKHAWNGYRTRAFPADELLAVSGGNSNRFNGWSLTLFDSLDTMWVMGLQDEFADSIRSPNHYAPFFETTIRYLGGLLSAYALSGESILLTLADELGQVLIPAFRGTESGLPAFSVNVETGQIKSPYNTVFFAEATSCQLEFKYLAKLTGNPEYYQLAQNAMDLFYKANVTNGLFTEHWSMKEGVPVGSRFTVGAAADSGYEYLLKQWLLSGDERAREQYLKSAAGIIDNLIYITPKRGLMYVGDITHGAIVHHLEHLSCFLPGLFALGVHTLNLPADVRELHQWVAHGLTYTCAIAYADQQTGLGPEVLVMTQGKKWIDVVRQDYTNGWPNSYMLRPETVESIFYMWRITGDVKWRERGYSIFQAIIKQARTEYGFASVVGVDGASSQIDDMPSYFLAETLKYLYLLFDDTHSMPLDRWVFNTEAHPLPIFSWTELERVAFNISVS</sequence>
<evidence type="ECO:0000256" key="3">
    <source>
        <dbReference type="ARBA" id="ARBA00007658"/>
    </source>
</evidence>
<keyword evidence="7 12" id="KW-1015">Disulfide bond</keyword>
<feature type="transmembrane region" description="Helical" evidence="15">
    <location>
        <begin position="28"/>
        <end position="46"/>
    </location>
</feature>